<evidence type="ECO:0000313" key="6">
    <source>
        <dbReference type="EMBL" id="WGV14954.1"/>
    </source>
</evidence>
<evidence type="ECO:0000313" key="7">
    <source>
        <dbReference type="Proteomes" id="UP001230978"/>
    </source>
</evidence>
<dbReference type="Pfam" id="PF03466">
    <property type="entry name" value="LysR_substrate"/>
    <property type="match status" value="1"/>
</dbReference>
<dbReference type="EMBL" id="CP124535">
    <property type="protein sequence ID" value="WGV14954.1"/>
    <property type="molecule type" value="Genomic_DNA"/>
</dbReference>
<dbReference type="InterPro" id="IPR000847">
    <property type="entry name" value="LysR_HTH_N"/>
</dbReference>
<dbReference type="Pfam" id="PF00126">
    <property type="entry name" value="HTH_1"/>
    <property type="match status" value="1"/>
</dbReference>
<dbReference type="Proteomes" id="UP001230978">
    <property type="component" value="Chromosome"/>
</dbReference>
<dbReference type="PANTHER" id="PTHR30537:SF74">
    <property type="entry name" value="HTH-TYPE TRANSCRIPTIONAL REGULATOR TRPI"/>
    <property type="match status" value="1"/>
</dbReference>
<keyword evidence="3" id="KW-0238">DNA-binding</keyword>
<reference evidence="6 7" key="1">
    <citation type="submission" date="2023-04" db="EMBL/GenBank/DDBJ databases">
        <title>YMD61, complete Genome.</title>
        <authorList>
            <person name="Zhang J."/>
        </authorList>
    </citation>
    <scope>NUCLEOTIDE SEQUENCE [LARGE SCALE GENOMIC DNA]</scope>
    <source>
        <strain evidence="6 7">YMD61</strain>
    </source>
</reference>
<protein>
    <submittedName>
        <fullName evidence="6">LysR family transcriptional regulator</fullName>
    </submittedName>
</protein>
<dbReference type="Gene3D" id="3.40.190.10">
    <property type="entry name" value="Periplasmic binding protein-like II"/>
    <property type="match status" value="2"/>
</dbReference>
<dbReference type="InterPro" id="IPR036390">
    <property type="entry name" value="WH_DNA-bd_sf"/>
</dbReference>
<dbReference type="SUPFAM" id="SSF46785">
    <property type="entry name" value="Winged helix' DNA-binding domain"/>
    <property type="match status" value="1"/>
</dbReference>
<dbReference type="InterPro" id="IPR036388">
    <property type="entry name" value="WH-like_DNA-bd_sf"/>
</dbReference>
<dbReference type="InterPro" id="IPR005119">
    <property type="entry name" value="LysR_subst-bd"/>
</dbReference>
<evidence type="ECO:0000259" key="5">
    <source>
        <dbReference type="PROSITE" id="PS50931"/>
    </source>
</evidence>
<evidence type="ECO:0000256" key="3">
    <source>
        <dbReference type="ARBA" id="ARBA00023125"/>
    </source>
</evidence>
<proteinExistence type="inferred from homology"/>
<dbReference type="PANTHER" id="PTHR30537">
    <property type="entry name" value="HTH-TYPE TRANSCRIPTIONAL REGULATOR"/>
    <property type="match status" value="1"/>
</dbReference>
<dbReference type="RefSeq" id="WP_281464085.1">
    <property type="nucleotide sequence ID" value="NZ_CP124535.1"/>
</dbReference>
<dbReference type="Gene3D" id="1.10.10.10">
    <property type="entry name" value="Winged helix-like DNA-binding domain superfamily/Winged helix DNA-binding domain"/>
    <property type="match status" value="1"/>
</dbReference>
<keyword evidence="4" id="KW-0804">Transcription</keyword>
<comment type="similarity">
    <text evidence="1">Belongs to the LysR transcriptional regulatory family.</text>
</comment>
<feature type="domain" description="HTH lysR-type" evidence="5">
    <location>
        <begin position="11"/>
        <end position="68"/>
    </location>
</feature>
<keyword evidence="7" id="KW-1185">Reference proteome</keyword>
<evidence type="ECO:0000256" key="4">
    <source>
        <dbReference type="ARBA" id="ARBA00023163"/>
    </source>
</evidence>
<dbReference type="SUPFAM" id="SSF53850">
    <property type="entry name" value="Periplasmic binding protein-like II"/>
    <property type="match status" value="1"/>
</dbReference>
<sequence>MPVAPPRPKDLPLTALRAFEAAARLGGFAAAAQELGVTPGAITAHIKQLEQRLGAPLFARTPRGVRLTALGQQTLPAFTEAFDTLGAAVNDLRAAAAPRTVHIATLPAIAQLWLSPRLPALRAAAPDITISITALEQPPNLKRSPHDLSLFFDEDPAGRLAPDVIFPVCAPALAARLSGPQDIARFPCLSDATWSDDWALWAATRHADPPTIPQGPSFSLYALAVEETVNGAGLLIGHEALVAAHLADGRLIAPFPQRLKLKRGLRLWSDRPLRPGTAPHFVADWLARAAVPPLPMRNIQP</sequence>
<accession>A0ABY8Q296</accession>
<keyword evidence="2" id="KW-0805">Transcription regulation</keyword>
<gene>
    <name evidence="6" type="ORF">QF092_11720</name>
</gene>
<organism evidence="6 7">
    <name type="scientific">Fuscovulum ytuae</name>
    <dbReference type="NCBI Taxonomy" id="3042299"/>
    <lineage>
        <taxon>Bacteria</taxon>
        <taxon>Pseudomonadati</taxon>
        <taxon>Pseudomonadota</taxon>
        <taxon>Alphaproteobacteria</taxon>
        <taxon>Rhodobacterales</taxon>
        <taxon>Paracoccaceae</taxon>
        <taxon>Fuscovulum</taxon>
    </lineage>
</organism>
<dbReference type="InterPro" id="IPR058163">
    <property type="entry name" value="LysR-type_TF_proteobact-type"/>
</dbReference>
<evidence type="ECO:0000256" key="2">
    <source>
        <dbReference type="ARBA" id="ARBA00023015"/>
    </source>
</evidence>
<dbReference type="PROSITE" id="PS50931">
    <property type="entry name" value="HTH_LYSR"/>
    <property type="match status" value="1"/>
</dbReference>
<dbReference type="PRINTS" id="PR00039">
    <property type="entry name" value="HTHLYSR"/>
</dbReference>
<name>A0ABY8Q296_9RHOB</name>
<evidence type="ECO:0000256" key="1">
    <source>
        <dbReference type="ARBA" id="ARBA00009437"/>
    </source>
</evidence>